<proteinExistence type="predicted"/>
<organism evidence="1">
    <name type="scientific">Klebsiella pneumoniae</name>
    <dbReference type="NCBI Taxonomy" id="573"/>
    <lineage>
        <taxon>Bacteria</taxon>
        <taxon>Pseudomonadati</taxon>
        <taxon>Pseudomonadota</taxon>
        <taxon>Gammaproteobacteria</taxon>
        <taxon>Enterobacterales</taxon>
        <taxon>Enterobacteriaceae</taxon>
        <taxon>Klebsiella/Raoultella group</taxon>
        <taxon>Klebsiella</taxon>
        <taxon>Klebsiella pneumoniae complex</taxon>
    </lineage>
</organism>
<evidence type="ECO:0000313" key="1">
    <source>
        <dbReference type="EMBL" id="QTX13811.1"/>
    </source>
</evidence>
<accession>A0A8B0SS34</accession>
<sequence length="42" mass="4459">MVIPLPGTGYNCGLRIVLRQGTSPRECDSGTIFVEASTKAGY</sequence>
<geneLocation type="plasmid" evidence="1">
    <name>p17-15-vir-like</name>
</geneLocation>
<dbReference type="EMBL" id="MN956836">
    <property type="protein sequence ID" value="QTX13811.1"/>
    <property type="molecule type" value="Genomic_DNA"/>
</dbReference>
<keyword evidence="1" id="KW-0614">Plasmid</keyword>
<dbReference type="AlphaFoldDB" id="A0A8B0SS34"/>
<reference evidence="1" key="1">
    <citation type="submission" date="2020-01" db="EMBL/GenBank/DDBJ databases">
        <authorList>
            <person name="Qin S."/>
        </authorList>
    </citation>
    <scope>NUCLEOTIDE SEQUENCE</scope>
    <source>
        <strain evidence="1">CVir17-16-YZ6g</strain>
        <plasmid evidence="1">p17-15-vir-like</plasmid>
    </source>
</reference>
<protein>
    <submittedName>
        <fullName evidence="1">Uncharacterized protein</fullName>
    </submittedName>
</protein>
<name>A0A8B0SS34_KLEPN</name>